<dbReference type="Proteomes" id="UP000765509">
    <property type="component" value="Unassembled WGS sequence"/>
</dbReference>
<feature type="region of interest" description="Disordered" evidence="1">
    <location>
        <begin position="51"/>
        <end position="107"/>
    </location>
</feature>
<evidence type="ECO:0000313" key="4">
    <source>
        <dbReference type="Proteomes" id="UP000765509"/>
    </source>
</evidence>
<name>A0A9Q3L5R7_9BASI</name>
<feature type="chain" id="PRO_5040119710" evidence="2">
    <location>
        <begin position="20"/>
        <end position="119"/>
    </location>
</feature>
<keyword evidence="2" id="KW-0732">Signal</keyword>
<keyword evidence="4" id="KW-1185">Reference proteome</keyword>
<gene>
    <name evidence="3" type="ORF">O181_132031</name>
</gene>
<dbReference type="AlphaFoldDB" id="A0A9Q3L5R7"/>
<protein>
    <submittedName>
        <fullName evidence="3">Uncharacterized protein</fullName>
    </submittedName>
</protein>
<feature type="signal peptide" evidence="2">
    <location>
        <begin position="1"/>
        <end position="19"/>
    </location>
</feature>
<sequence length="119" mass="13487">MVKKLRWFLILLVIHPILLLPSPLPRYSKVKSSPVPQKFPTHSCCHSYFHSSCSPHSSHTRPDLNPAVRPSPIKHPRNSPIVTSQQLQPVASTSKRRDELSPLPSPAAQVFQCRDQWPI</sequence>
<organism evidence="3 4">
    <name type="scientific">Austropuccinia psidii MF-1</name>
    <dbReference type="NCBI Taxonomy" id="1389203"/>
    <lineage>
        <taxon>Eukaryota</taxon>
        <taxon>Fungi</taxon>
        <taxon>Dikarya</taxon>
        <taxon>Basidiomycota</taxon>
        <taxon>Pucciniomycotina</taxon>
        <taxon>Pucciniomycetes</taxon>
        <taxon>Pucciniales</taxon>
        <taxon>Sphaerophragmiaceae</taxon>
        <taxon>Austropuccinia</taxon>
    </lineage>
</organism>
<comment type="caution">
    <text evidence="3">The sequence shown here is derived from an EMBL/GenBank/DDBJ whole genome shotgun (WGS) entry which is preliminary data.</text>
</comment>
<reference evidence="3" key="1">
    <citation type="submission" date="2021-03" db="EMBL/GenBank/DDBJ databases">
        <title>Draft genome sequence of rust myrtle Austropuccinia psidii MF-1, a brazilian biotype.</title>
        <authorList>
            <person name="Quecine M.C."/>
            <person name="Pachon D.M.R."/>
            <person name="Bonatelli M.L."/>
            <person name="Correr F.H."/>
            <person name="Franceschini L.M."/>
            <person name="Leite T.F."/>
            <person name="Margarido G.R.A."/>
            <person name="Almeida C.A."/>
            <person name="Ferrarezi J.A."/>
            <person name="Labate C.A."/>
        </authorList>
    </citation>
    <scope>NUCLEOTIDE SEQUENCE</scope>
    <source>
        <strain evidence="3">MF-1</strain>
    </source>
</reference>
<evidence type="ECO:0000256" key="2">
    <source>
        <dbReference type="SAM" id="SignalP"/>
    </source>
</evidence>
<evidence type="ECO:0000313" key="3">
    <source>
        <dbReference type="EMBL" id="MBW0592316.1"/>
    </source>
</evidence>
<evidence type="ECO:0000256" key="1">
    <source>
        <dbReference type="SAM" id="MobiDB-lite"/>
    </source>
</evidence>
<accession>A0A9Q3L5R7</accession>
<dbReference type="EMBL" id="AVOT02147637">
    <property type="protein sequence ID" value="MBW0592316.1"/>
    <property type="molecule type" value="Genomic_DNA"/>
</dbReference>
<feature type="compositionally biased region" description="Polar residues" evidence="1">
    <location>
        <begin position="80"/>
        <end position="93"/>
    </location>
</feature>
<proteinExistence type="predicted"/>